<dbReference type="Gene3D" id="1.10.630.10">
    <property type="entry name" value="Cytochrome P450"/>
    <property type="match status" value="1"/>
</dbReference>
<evidence type="ECO:0000256" key="3">
    <source>
        <dbReference type="ARBA" id="ARBA00010617"/>
    </source>
</evidence>
<evidence type="ECO:0000256" key="10">
    <source>
        <dbReference type="SAM" id="Phobius"/>
    </source>
</evidence>
<keyword evidence="5 9" id="KW-0479">Metal-binding</keyword>
<dbReference type="CDD" id="cd11065">
    <property type="entry name" value="CYP64-like"/>
    <property type="match status" value="1"/>
</dbReference>
<evidence type="ECO:0000256" key="6">
    <source>
        <dbReference type="ARBA" id="ARBA00023002"/>
    </source>
</evidence>
<proteinExistence type="inferred from homology"/>
<evidence type="ECO:0000256" key="4">
    <source>
        <dbReference type="ARBA" id="ARBA00022617"/>
    </source>
</evidence>
<feature type="transmembrane region" description="Helical" evidence="10">
    <location>
        <begin position="464"/>
        <end position="485"/>
    </location>
</feature>
<comment type="cofactor">
    <cofactor evidence="1 9">
        <name>heme</name>
        <dbReference type="ChEBI" id="CHEBI:30413"/>
    </cofactor>
</comment>
<name>A0A8K0XMD2_9AGAR</name>
<dbReference type="InterPro" id="IPR002401">
    <property type="entry name" value="Cyt_P450_E_grp-I"/>
</dbReference>
<dbReference type="SUPFAM" id="SSF48264">
    <property type="entry name" value="Cytochrome P450"/>
    <property type="match status" value="1"/>
</dbReference>
<reference evidence="11" key="1">
    <citation type="journal article" date="2021" name="New Phytol.">
        <title>Evolutionary innovations through gain and loss of genes in the ectomycorrhizal Boletales.</title>
        <authorList>
            <person name="Wu G."/>
            <person name="Miyauchi S."/>
            <person name="Morin E."/>
            <person name="Kuo A."/>
            <person name="Drula E."/>
            <person name="Varga T."/>
            <person name="Kohler A."/>
            <person name="Feng B."/>
            <person name="Cao Y."/>
            <person name="Lipzen A."/>
            <person name="Daum C."/>
            <person name="Hundley H."/>
            <person name="Pangilinan J."/>
            <person name="Johnson J."/>
            <person name="Barry K."/>
            <person name="LaButti K."/>
            <person name="Ng V."/>
            <person name="Ahrendt S."/>
            <person name="Min B."/>
            <person name="Choi I.G."/>
            <person name="Park H."/>
            <person name="Plett J.M."/>
            <person name="Magnuson J."/>
            <person name="Spatafora J.W."/>
            <person name="Nagy L.G."/>
            <person name="Henrissat B."/>
            <person name="Grigoriev I.V."/>
            <person name="Yang Z.L."/>
            <person name="Xu J."/>
            <person name="Martin F.M."/>
        </authorList>
    </citation>
    <scope>NUCLEOTIDE SEQUENCE</scope>
    <source>
        <strain evidence="11">KKN 215</strain>
    </source>
</reference>
<keyword evidence="12" id="KW-1185">Reference proteome</keyword>
<dbReference type="InterPro" id="IPR050364">
    <property type="entry name" value="Cytochrome_P450_fung"/>
</dbReference>
<organism evidence="11 12">
    <name type="scientific">Cristinia sonorae</name>
    <dbReference type="NCBI Taxonomy" id="1940300"/>
    <lineage>
        <taxon>Eukaryota</taxon>
        <taxon>Fungi</taxon>
        <taxon>Dikarya</taxon>
        <taxon>Basidiomycota</taxon>
        <taxon>Agaricomycotina</taxon>
        <taxon>Agaricomycetes</taxon>
        <taxon>Agaricomycetidae</taxon>
        <taxon>Agaricales</taxon>
        <taxon>Pleurotineae</taxon>
        <taxon>Stephanosporaceae</taxon>
        <taxon>Cristinia</taxon>
    </lineage>
</organism>
<dbReference type="InterPro" id="IPR001128">
    <property type="entry name" value="Cyt_P450"/>
</dbReference>
<keyword evidence="8" id="KW-0503">Monooxygenase</keyword>
<keyword evidence="6" id="KW-0560">Oxidoreductase</keyword>
<feature type="transmembrane region" description="Helical" evidence="10">
    <location>
        <begin position="20"/>
        <end position="49"/>
    </location>
</feature>
<dbReference type="PANTHER" id="PTHR46300:SF1">
    <property type="entry name" value="P450, PUTATIVE (EUROFUNG)-RELATED"/>
    <property type="match status" value="1"/>
</dbReference>
<evidence type="ECO:0000256" key="7">
    <source>
        <dbReference type="ARBA" id="ARBA00023004"/>
    </source>
</evidence>
<dbReference type="GO" id="GO:0020037">
    <property type="term" value="F:heme binding"/>
    <property type="evidence" value="ECO:0007669"/>
    <property type="project" value="InterPro"/>
</dbReference>
<evidence type="ECO:0000313" key="11">
    <source>
        <dbReference type="EMBL" id="KAH8091806.1"/>
    </source>
</evidence>
<comment type="caution">
    <text evidence="11">The sequence shown here is derived from an EMBL/GenBank/DDBJ whole genome shotgun (WGS) entry which is preliminary data.</text>
</comment>
<sequence length="546" mass="61702">MHPDDMARELLSRFPPMPTISMIAVLDFIVHEPNLLLLLTLFLTVYYVVNSRSRRARLGKPLPMPRGLPIIGNAHQLGRMPWLQMTEWSKKLGPIYALNLGGKLFIVLNSHKVAADILDKKSAVFSGRPRMIMPSETLCGNHFFPFLTYGDTWRKFRKAAYEILGPRPAENFTNFQEREARILVETLSKDSENWSDHLHRAIASGTLALSYAGPPIKDKHDSVVTRIDNFMHRLEQSARPGEYLVEIFPWMNHLPKFLTPWKREGEKSHEQDTTLFKTLFHQARDQNSGFCATTVLAPKIESGEVTEKEAAWLSGTLFGAGSSTTSAVQHVFILAMVLHPHVMHKAQAEIDAVVGRHRMPNAGDRLNLPYCRALMRETFRWRAIGPLGVPHYIGQDEEYEGYHLPADSVVFYNVWAMNHDSNVHGDPENFRPERFLDETETTENIPINTHGEGHTAYGYGRRKCIGSIVANSTLLINIATLLWAFDIVKAKDSKGKEVTPDPNDFHDEGLVVVPSPFPCRFVPRDPDHLPGILARAREAATTISDH</sequence>
<keyword evidence="10" id="KW-0812">Transmembrane</keyword>
<keyword evidence="4 9" id="KW-0349">Heme</keyword>
<dbReference type="AlphaFoldDB" id="A0A8K0XMD2"/>
<gene>
    <name evidence="11" type="ORF">BXZ70DRAFT_952298</name>
</gene>
<evidence type="ECO:0000256" key="1">
    <source>
        <dbReference type="ARBA" id="ARBA00001971"/>
    </source>
</evidence>
<protein>
    <submittedName>
        <fullName evidence="11">Cytochrome P450</fullName>
    </submittedName>
</protein>
<comment type="pathway">
    <text evidence="2">Secondary metabolite biosynthesis.</text>
</comment>
<dbReference type="PANTHER" id="PTHR46300">
    <property type="entry name" value="P450, PUTATIVE (EUROFUNG)-RELATED-RELATED"/>
    <property type="match status" value="1"/>
</dbReference>
<comment type="similarity">
    <text evidence="3">Belongs to the cytochrome P450 family.</text>
</comment>
<dbReference type="GO" id="GO:0005506">
    <property type="term" value="F:iron ion binding"/>
    <property type="evidence" value="ECO:0007669"/>
    <property type="project" value="InterPro"/>
</dbReference>
<keyword evidence="7 9" id="KW-0408">Iron</keyword>
<dbReference type="Proteomes" id="UP000813824">
    <property type="component" value="Unassembled WGS sequence"/>
</dbReference>
<evidence type="ECO:0000256" key="2">
    <source>
        <dbReference type="ARBA" id="ARBA00005179"/>
    </source>
</evidence>
<feature type="binding site" description="axial binding residue" evidence="9">
    <location>
        <position position="464"/>
    </location>
    <ligand>
        <name>heme</name>
        <dbReference type="ChEBI" id="CHEBI:30413"/>
    </ligand>
    <ligandPart>
        <name>Fe</name>
        <dbReference type="ChEBI" id="CHEBI:18248"/>
    </ligandPart>
</feature>
<dbReference type="PRINTS" id="PR00463">
    <property type="entry name" value="EP450I"/>
</dbReference>
<evidence type="ECO:0000313" key="12">
    <source>
        <dbReference type="Proteomes" id="UP000813824"/>
    </source>
</evidence>
<dbReference type="OrthoDB" id="2789670at2759"/>
<keyword evidence="10" id="KW-0472">Membrane</keyword>
<dbReference type="GO" id="GO:0004497">
    <property type="term" value="F:monooxygenase activity"/>
    <property type="evidence" value="ECO:0007669"/>
    <property type="project" value="UniProtKB-KW"/>
</dbReference>
<dbReference type="Pfam" id="PF00067">
    <property type="entry name" value="p450"/>
    <property type="match status" value="1"/>
</dbReference>
<evidence type="ECO:0000256" key="9">
    <source>
        <dbReference type="PIRSR" id="PIRSR602401-1"/>
    </source>
</evidence>
<dbReference type="InterPro" id="IPR036396">
    <property type="entry name" value="Cyt_P450_sf"/>
</dbReference>
<evidence type="ECO:0000256" key="8">
    <source>
        <dbReference type="ARBA" id="ARBA00023033"/>
    </source>
</evidence>
<evidence type="ECO:0000256" key="5">
    <source>
        <dbReference type="ARBA" id="ARBA00022723"/>
    </source>
</evidence>
<dbReference type="EMBL" id="JAEVFJ010000034">
    <property type="protein sequence ID" value="KAH8091806.1"/>
    <property type="molecule type" value="Genomic_DNA"/>
</dbReference>
<dbReference type="GO" id="GO:0016705">
    <property type="term" value="F:oxidoreductase activity, acting on paired donors, with incorporation or reduction of molecular oxygen"/>
    <property type="evidence" value="ECO:0007669"/>
    <property type="project" value="InterPro"/>
</dbReference>
<keyword evidence="10" id="KW-1133">Transmembrane helix</keyword>
<accession>A0A8K0XMD2</accession>